<reference evidence="1 2" key="1">
    <citation type="submission" date="2015-01" db="EMBL/GenBank/DDBJ databases">
        <title>Genome of allotetraploid Gossypium barbadense reveals genomic plasticity and fiber elongation in cotton evolution.</title>
        <authorList>
            <person name="Chen X."/>
            <person name="Liu X."/>
            <person name="Zhao B."/>
            <person name="Zheng H."/>
            <person name="Hu Y."/>
            <person name="Lu G."/>
            <person name="Yang C."/>
            <person name="Chen J."/>
            <person name="Shan C."/>
            <person name="Zhang L."/>
            <person name="Zhou Y."/>
            <person name="Wang L."/>
            <person name="Guo W."/>
            <person name="Bai Y."/>
            <person name="Ruan J."/>
            <person name="Shangguan X."/>
            <person name="Mao Y."/>
            <person name="Jiang J."/>
            <person name="Zhu Y."/>
            <person name="Lei J."/>
            <person name="Kang H."/>
            <person name="Chen S."/>
            <person name="He X."/>
            <person name="Wang R."/>
            <person name="Wang Y."/>
            <person name="Chen J."/>
            <person name="Wang L."/>
            <person name="Yu S."/>
            <person name="Wang B."/>
            <person name="Wei J."/>
            <person name="Song S."/>
            <person name="Lu X."/>
            <person name="Gao Z."/>
            <person name="Gu W."/>
            <person name="Deng X."/>
            <person name="Ma D."/>
            <person name="Wang S."/>
            <person name="Liang W."/>
            <person name="Fang L."/>
            <person name="Cai C."/>
            <person name="Zhu X."/>
            <person name="Zhou B."/>
            <person name="Zhang Y."/>
            <person name="Chen Z."/>
            <person name="Xu S."/>
            <person name="Zhu R."/>
            <person name="Wang S."/>
            <person name="Zhang T."/>
            <person name="Zhao G."/>
        </authorList>
    </citation>
    <scope>NUCLEOTIDE SEQUENCE [LARGE SCALE GENOMIC DNA]</scope>
    <source>
        <strain evidence="2">cv. Xinhai21</strain>
        <tissue evidence="1">Leaf</tissue>
    </source>
</reference>
<sequence>MPSFELDSLRANVLYQNAIETKTQGTGLPALNGQSEPFHSDILNSLIRNESNTKSFISEASFQETARVLAKAALRGRIDWLKGLKENVVLGGMIPPDVTVIPSTLKPKDNIPMDY</sequence>
<dbReference type="EMBL" id="KZ667103">
    <property type="protein sequence ID" value="PPR92299.1"/>
    <property type="molecule type" value="Genomic_DNA"/>
</dbReference>
<evidence type="ECO:0000313" key="1">
    <source>
        <dbReference type="EMBL" id="PPR92299.1"/>
    </source>
</evidence>
<dbReference type="AlphaFoldDB" id="A0A2P5WMI5"/>
<dbReference type="PANTHER" id="PTHR48443">
    <property type="entry name" value="DNA-DIRECTED RNA POLYMERASE SUBUNIT BETA"/>
    <property type="match status" value="1"/>
</dbReference>
<organism evidence="1 2">
    <name type="scientific">Gossypium barbadense</name>
    <name type="common">Sea Island cotton</name>
    <name type="synonym">Hibiscus barbadensis</name>
    <dbReference type="NCBI Taxonomy" id="3634"/>
    <lineage>
        <taxon>Eukaryota</taxon>
        <taxon>Viridiplantae</taxon>
        <taxon>Streptophyta</taxon>
        <taxon>Embryophyta</taxon>
        <taxon>Tracheophyta</taxon>
        <taxon>Spermatophyta</taxon>
        <taxon>Magnoliopsida</taxon>
        <taxon>eudicotyledons</taxon>
        <taxon>Gunneridae</taxon>
        <taxon>Pentapetalae</taxon>
        <taxon>rosids</taxon>
        <taxon>malvids</taxon>
        <taxon>Malvales</taxon>
        <taxon>Malvaceae</taxon>
        <taxon>Malvoideae</taxon>
        <taxon>Gossypium</taxon>
    </lineage>
</organism>
<dbReference type="Gene3D" id="1.10.150.390">
    <property type="match status" value="1"/>
</dbReference>
<evidence type="ECO:0008006" key="3">
    <source>
        <dbReference type="Google" id="ProtNLM"/>
    </source>
</evidence>
<dbReference type="OrthoDB" id="1846228at2759"/>
<accession>A0A2P5WMI5</accession>
<dbReference type="Proteomes" id="UP000239757">
    <property type="component" value="Unassembled WGS sequence"/>
</dbReference>
<dbReference type="SUPFAM" id="SSF64484">
    <property type="entry name" value="beta and beta-prime subunits of DNA dependent RNA-polymerase"/>
    <property type="match status" value="1"/>
</dbReference>
<gene>
    <name evidence="1" type="ORF">GOBAR_AA28373</name>
</gene>
<proteinExistence type="predicted"/>
<dbReference type="PANTHER" id="PTHR48443:SF2">
    <property type="entry name" value="DNA-DIRECTED RNA POLYMERASE SUBUNIT BETA"/>
    <property type="match status" value="1"/>
</dbReference>
<protein>
    <recommendedName>
        <fullName evidence="3">RNA polymerase Rpb1 domain-containing protein</fullName>
    </recommendedName>
</protein>
<name>A0A2P5WMI5_GOSBA</name>
<evidence type="ECO:0000313" key="2">
    <source>
        <dbReference type="Proteomes" id="UP000239757"/>
    </source>
</evidence>